<evidence type="ECO:0000256" key="5">
    <source>
        <dbReference type="ARBA" id="ARBA00022989"/>
    </source>
</evidence>
<proteinExistence type="predicted"/>
<gene>
    <name evidence="9" type="ordered locus">Hden_2285</name>
</gene>
<organism evidence="9 10">
    <name type="scientific">Hyphomicrobium denitrificans (strain ATCC 51888 / DSM 1869 / NCIMB 11706 / TK 0415)</name>
    <dbReference type="NCBI Taxonomy" id="582899"/>
    <lineage>
        <taxon>Bacteria</taxon>
        <taxon>Pseudomonadati</taxon>
        <taxon>Pseudomonadota</taxon>
        <taxon>Alphaproteobacteria</taxon>
        <taxon>Hyphomicrobiales</taxon>
        <taxon>Hyphomicrobiaceae</taxon>
        <taxon>Hyphomicrobium</taxon>
    </lineage>
</organism>
<dbReference type="KEGG" id="hdn:Hden_2285"/>
<dbReference type="SUPFAM" id="SSF53448">
    <property type="entry name" value="Nucleotide-diphospho-sugar transferases"/>
    <property type="match status" value="1"/>
</dbReference>
<dbReference type="Pfam" id="PF13641">
    <property type="entry name" value="Glyco_tranf_2_3"/>
    <property type="match status" value="1"/>
</dbReference>
<dbReference type="AlphaFoldDB" id="D8JR97"/>
<dbReference type="InterPro" id="IPR050321">
    <property type="entry name" value="Glycosyltr_2/OpgH_subfam"/>
</dbReference>
<keyword evidence="4 8" id="KW-0812">Transmembrane</keyword>
<dbReference type="PANTHER" id="PTHR43867">
    <property type="entry name" value="CELLULOSE SYNTHASE CATALYTIC SUBUNIT A [UDP-FORMING]"/>
    <property type="match status" value="1"/>
</dbReference>
<evidence type="ECO:0000256" key="2">
    <source>
        <dbReference type="ARBA" id="ARBA00022676"/>
    </source>
</evidence>
<dbReference type="EMBL" id="CP002083">
    <property type="protein sequence ID" value="ADJ24082.1"/>
    <property type="molecule type" value="Genomic_DNA"/>
</dbReference>
<feature type="region of interest" description="Disordered" evidence="7">
    <location>
        <begin position="1"/>
        <end position="27"/>
    </location>
</feature>
<evidence type="ECO:0000256" key="7">
    <source>
        <dbReference type="SAM" id="MobiDB-lite"/>
    </source>
</evidence>
<dbReference type="CAZy" id="GT2">
    <property type="family name" value="Glycosyltransferase Family 2"/>
</dbReference>
<keyword evidence="5 8" id="KW-1133">Transmembrane helix</keyword>
<dbReference type="GO" id="GO:0016020">
    <property type="term" value="C:membrane"/>
    <property type="evidence" value="ECO:0007669"/>
    <property type="project" value="UniProtKB-SubCell"/>
</dbReference>
<dbReference type="Gene3D" id="3.90.550.10">
    <property type="entry name" value="Spore Coat Polysaccharide Biosynthesis Protein SpsA, Chain A"/>
    <property type="match status" value="1"/>
</dbReference>
<evidence type="ECO:0000256" key="6">
    <source>
        <dbReference type="ARBA" id="ARBA00023136"/>
    </source>
</evidence>
<protein>
    <submittedName>
        <fullName evidence="9">Glycosyl transferase family 2</fullName>
    </submittedName>
</protein>
<dbReference type="GO" id="GO:0016757">
    <property type="term" value="F:glycosyltransferase activity"/>
    <property type="evidence" value="ECO:0007669"/>
    <property type="project" value="UniProtKB-KW"/>
</dbReference>
<keyword evidence="6 8" id="KW-0472">Membrane</keyword>
<evidence type="ECO:0000313" key="9">
    <source>
        <dbReference type="EMBL" id="ADJ24082.1"/>
    </source>
</evidence>
<feature type="transmembrane region" description="Helical" evidence="8">
    <location>
        <begin position="62"/>
        <end position="82"/>
    </location>
</feature>
<accession>D8JR97</accession>
<sequence length="506" mass="57238">MSTVGNDKPRSALRRRQKPPSASPPTPVPWESFLRVIRRLDRAVNDLRRRTPDFSAATPFPVWQQTVMLAIPAIFTAALILVDEQALILWWVVLALPFLMIATVRLVAVWYVVRRQPKHWRGPLDDRRFDARLPTFSVLVPVYKEEAVVPGLVAAMRRIDYPPDRVEILFITEEHDQPTRQALLQSNLAQNMRVLTVPAGHPQTKPRALNFALQEAGGILVAVYDAEDIPDRDQLRRAAAAFVAGGPRLACVQAQLTIYNAKQSFFSRQFALEYKALFSGLLPALAFLKLPIPLGGTSNHFRRDLLRKCGGWDPFNVTEDADLGIRIARLGYDVAVIRSETSEEAPTEWRTWCGQRTRWIKGWIQTYLVHMRHPLRLWRDLGTWQFIGFQIMIGGMILSILVHPWFYVLIVNKAMSGAALMPAGAALQWIFSAHLMIGYGAAWLLTIVTARGSISGLWAAIWLPIYWLAISWAAYRAVIDLIFRPFHWEKTAHGAGASHRIALPKS</sequence>
<dbReference type="STRING" id="582899.Hden_2285"/>
<dbReference type="HOGENOM" id="CLU_020629_1_0_5"/>
<name>D8JR97_HYPDA</name>
<dbReference type="Proteomes" id="UP000002033">
    <property type="component" value="Chromosome"/>
</dbReference>
<keyword evidence="10" id="KW-1185">Reference proteome</keyword>
<evidence type="ECO:0000256" key="1">
    <source>
        <dbReference type="ARBA" id="ARBA00004141"/>
    </source>
</evidence>
<comment type="subcellular location">
    <subcellularLocation>
        <location evidence="1">Membrane</location>
        <topology evidence="1">Multi-pass membrane protein</topology>
    </subcellularLocation>
</comment>
<evidence type="ECO:0000256" key="3">
    <source>
        <dbReference type="ARBA" id="ARBA00022679"/>
    </source>
</evidence>
<keyword evidence="2" id="KW-0328">Glycosyltransferase</keyword>
<dbReference type="OrthoDB" id="7431422at2"/>
<dbReference type="InterPro" id="IPR029044">
    <property type="entry name" value="Nucleotide-diphossugar_trans"/>
</dbReference>
<feature type="transmembrane region" description="Helical" evidence="8">
    <location>
        <begin position="88"/>
        <end position="113"/>
    </location>
</feature>
<feature type="transmembrane region" description="Helical" evidence="8">
    <location>
        <begin position="381"/>
        <end position="406"/>
    </location>
</feature>
<feature type="transmembrane region" description="Helical" evidence="8">
    <location>
        <begin position="426"/>
        <end position="445"/>
    </location>
</feature>
<dbReference type="PANTHER" id="PTHR43867:SF2">
    <property type="entry name" value="CELLULOSE SYNTHASE CATALYTIC SUBUNIT A [UDP-FORMING]"/>
    <property type="match status" value="1"/>
</dbReference>
<evidence type="ECO:0000313" key="10">
    <source>
        <dbReference type="Proteomes" id="UP000002033"/>
    </source>
</evidence>
<reference evidence="10" key="1">
    <citation type="journal article" date="2011" name="J. Bacteriol.">
        <title>Genome sequences of eight morphologically diverse alphaproteobacteria.</title>
        <authorList>
            <consortium name="US DOE Joint Genome Institute"/>
            <person name="Brown P.J."/>
            <person name="Kysela D.T."/>
            <person name="Buechlein A."/>
            <person name="Hemmerich C."/>
            <person name="Brun Y.V."/>
        </authorList>
    </citation>
    <scope>NUCLEOTIDE SEQUENCE [LARGE SCALE GENOMIC DNA]</scope>
    <source>
        <strain evidence="10">ATCC 51888 / DSM 1869 / NCIB 11706 / TK 0415</strain>
    </source>
</reference>
<feature type="transmembrane region" description="Helical" evidence="8">
    <location>
        <begin position="457"/>
        <end position="475"/>
    </location>
</feature>
<evidence type="ECO:0000256" key="4">
    <source>
        <dbReference type="ARBA" id="ARBA00022692"/>
    </source>
</evidence>
<evidence type="ECO:0000256" key="8">
    <source>
        <dbReference type="SAM" id="Phobius"/>
    </source>
</evidence>
<dbReference type="eggNOG" id="COG1215">
    <property type="taxonomic scope" value="Bacteria"/>
</dbReference>
<keyword evidence="3 9" id="KW-0808">Transferase</keyword>